<evidence type="ECO:0000256" key="4">
    <source>
        <dbReference type="ARBA" id="ARBA00023015"/>
    </source>
</evidence>
<dbReference type="SUPFAM" id="SSF56349">
    <property type="entry name" value="DNA breaking-rejoining enzymes"/>
    <property type="match status" value="1"/>
</dbReference>
<dbReference type="Pfam" id="PF00589">
    <property type="entry name" value="Phage_integrase"/>
    <property type="match status" value="1"/>
</dbReference>
<keyword evidence="9" id="KW-1185">Reference proteome</keyword>
<dbReference type="InterPro" id="IPR013762">
    <property type="entry name" value="Integrase-like_cat_sf"/>
</dbReference>
<dbReference type="InterPro" id="IPR050090">
    <property type="entry name" value="Tyrosine_recombinase_XerCD"/>
</dbReference>
<evidence type="ECO:0000256" key="5">
    <source>
        <dbReference type="ARBA" id="ARBA00023163"/>
    </source>
</evidence>
<dbReference type="InterPro" id="IPR002104">
    <property type="entry name" value="Integrase_catalytic"/>
</dbReference>
<keyword evidence="4" id="KW-0805">Transcription regulation</keyword>
<dbReference type="InterPro" id="IPR011010">
    <property type="entry name" value="DNA_brk_join_enz"/>
</dbReference>
<keyword evidence="2" id="KW-1029">Fimbrium biogenesis</keyword>
<evidence type="ECO:0000313" key="9">
    <source>
        <dbReference type="Proteomes" id="UP001203423"/>
    </source>
</evidence>
<accession>A0ABT0LHN8</accession>
<evidence type="ECO:0000256" key="2">
    <source>
        <dbReference type="ARBA" id="ARBA00022558"/>
    </source>
</evidence>
<dbReference type="RefSeq" id="WP_248942615.1">
    <property type="nucleotide sequence ID" value="NZ_JAKIKS010000137.1"/>
</dbReference>
<dbReference type="Gene3D" id="1.10.443.10">
    <property type="entry name" value="Intergrase catalytic core"/>
    <property type="match status" value="1"/>
</dbReference>
<protein>
    <submittedName>
        <fullName evidence="8">Tyrosine-type recombinase/integrase</fullName>
    </submittedName>
</protein>
<keyword evidence="3" id="KW-0229">DNA integration</keyword>
<evidence type="ECO:0000256" key="1">
    <source>
        <dbReference type="ARBA" id="ARBA00008857"/>
    </source>
</evidence>
<evidence type="ECO:0000259" key="7">
    <source>
        <dbReference type="PROSITE" id="PS51898"/>
    </source>
</evidence>
<dbReference type="EMBL" id="JAKIKS010000137">
    <property type="protein sequence ID" value="MCL1127219.1"/>
    <property type="molecule type" value="Genomic_DNA"/>
</dbReference>
<reference evidence="8 9" key="1">
    <citation type="submission" date="2022-01" db="EMBL/GenBank/DDBJ databases">
        <title>Whole genome-based taxonomy of the Shewanellaceae.</title>
        <authorList>
            <person name="Martin-Rodriguez A.J."/>
        </authorList>
    </citation>
    <scope>NUCLEOTIDE SEQUENCE [LARGE SCALE GENOMIC DNA]</scope>
    <source>
        <strain evidence="8 9">DSM 17177</strain>
    </source>
</reference>
<sequence>MMFNRRNVKSEIDAVTNGHEKSKNFLTQDEISQLLTAAKKGRHGIRDYLCLLMMYRHGLRVSELISLKLTDLNLSQSRLWVNRLKNGLSVEQPIAGDELRAIKRYLAKRNDTLPWLFISERNQPLTRQSINYIIKRSAKLCSISPVYPHMLRHSCGYYLANKGYDLRLIQDYLGHRDPKHTVNYTRIVGARFESLW</sequence>
<keyword evidence="6" id="KW-0233">DNA recombination</keyword>
<dbReference type="PANTHER" id="PTHR30349">
    <property type="entry name" value="PHAGE INTEGRASE-RELATED"/>
    <property type="match status" value="1"/>
</dbReference>
<dbReference type="Proteomes" id="UP001203423">
    <property type="component" value="Unassembled WGS sequence"/>
</dbReference>
<evidence type="ECO:0000256" key="6">
    <source>
        <dbReference type="ARBA" id="ARBA00023172"/>
    </source>
</evidence>
<comment type="caution">
    <text evidence="8">The sequence shown here is derived from an EMBL/GenBank/DDBJ whole genome shotgun (WGS) entry which is preliminary data.</text>
</comment>
<organism evidence="8 9">
    <name type="scientific">Shewanella surugensis</name>
    <dbReference type="NCBI Taxonomy" id="212020"/>
    <lineage>
        <taxon>Bacteria</taxon>
        <taxon>Pseudomonadati</taxon>
        <taxon>Pseudomonadota</taxon>
        <taxon>Gammaproteobacteria</taxon>
        <taxon>Alteromonadales</taxon>
        <taxon>Shewanellaceae</taxon>
        <taxon>Shewanella</taxon>
    </lineage>
</organism>
<evidence type="ECO:0000256" key="3">
    <source>
        <dbReference type="ARBA" id="ARBA00022908"/>
    </source>
</evidence>
<keyword evidence="5" id="KW-0804">Transcription</keyword>
<dbReference type="PROSITE" id="PS51898">
    <property type="entry name" value="TYR_RECOMBINASE"/>
    <property type="match status" value="1"/>
</dbReference>
<dbReference type="PANTHER" id="PTHR30349:SF62">
    <property type="entry name" value="TYPE 1 FIMBRIAE REGULATORY PROTEIN FIMB-RELATED"/>
    <property type="match status" value="1"/>
</dbReference>
<name>A0ABT0LHN8_9GAMM</name>
<evidence type="ECO:0000313" key="8">
    <source>
        <dbReference type="EMBL" id="MCL1127219.1"/>
    </source>
</evidence>
<feature type="domain" description="Tyr recombinase" evidence="7">
    <location>
        <begin position="21"/>
        <end position="196"/>
    </location>
</feature>
<gene>
    <name evidence="8" type="ORF">L2764_22745</name>
</gene>
<proteinExistence type="inferred from homology"/>
<comment type="similarity">
    <text evidence="1">Belongs to the 'phage' integrase family.</text>
</comment>